<sequence>MKLYETVFIVRQDATPNQVETLAQDYTKIIRDNGGDVAKTEFCGLRSLAYPIKKNTKGHYVLMNLKAAADIVKEVERQMKLNENVLRYLTIKVEAHDPNPSPLMQQKNFNPDRNRGYDDDHDDLLPTVAESA</sequence>
<keyword evidence="2 6" id="KW-0689">Ribosomal protein</keyword>
<dbReference type="InterPro" id="IPR014717">
    <property type="entry name" value="Transl_elong_EF1B/ribsomal_bS6"/>
</dbReference>
<gene>
    <name evidence="6" type="primary">rpsF</name>
    <name evidence="8" type="ORF">ID47_09140</name>
</gene>
<dbReference type="AlphaFoldDB" id="A0A077AZ02"/>
<comment type="function">
    <text evidence="4 6">Binds together with bS18 to 16S ribosomal RNA.</text>
</comment>
<dbReference type="eggNOG" id="COG0360">
    <property type="taxonomic scope" value="Bacteria"/>
</dbReference>
<dbReference type="KEGG" id="paca:ID47_09140"/>
<dbReference type="Proteomes" id="UP000028926">
    <property type="component" value="Chromosome"/>
</dbReference>
<evidence type="ECO:0000256" key="7">
    <source>
        <dbReference type="SAM" id="MobiDB-lite"/>
    </source>
</evidence>
<evidence type="ECO:0000256" key="5">
    <source>
        <dbReference type="ARBA" id="ARBA00035294"/>
    </source>
</evidence>
<evidence type="ECO:0000256" key="4">
    <source>
        <dbReference type="ARBA" id="ARBA00035104"/>
    </source>
</evidence>
<dbReference type="GO" id="GO:0022627">
    <property type="term" value="C:cytosolic small ribosomal subunit"/>
    <property type="evidence" value="ECO:0007669"/>
    <property type="project" value="TreeGrafter"/>
</dbReference>
<dbReference type="RefSeq" id="WP_038465626.1">
    <property type="nucleotide sequence ID" value="NZ_CP008941.1"/>
</dbReference>
<keyword evidence="6" id="KW-0694">RNA-binding</keyword>
<dbReference type="HAMAP" id="MF_00360">
    <property type="entry name" value="Ribosomal_bS6"/>
    <property type="match status" value="1"/>
</dbReference>
<dbReference type="SUPFAM" id="SSF54995">
    <property type="entry name" value="Ribosomal protein S6"/>
    <property type="match status" value="1"/>
</dbReference>
<dbReference type="Pfam" id="PF01250">
    <property type="entry name" value="Ribosomal_S6"/>
    <property type="match status" value="1"/>
</dbReference>
<evidence type="ECO:0000256" key="2">
    <source>
        <dbReference type="ARBA" id="ARBA00022980"/>
    </source>
</evidence>
<dbReference type="Gene3D" id="3.30.70.60">
    <property type="match status" value="1"/>
</dbReference>
<name>A0A077AZ02_9PROT</name>
<organism evidence="8 9">
    <name type="scientific">Candidatus Odyssella acanthamoebae</name>
    <dbReference type="NCBI Taxonomy" id="91604"/>
    <lineage>
        <taxon>Bacteria</taxon>
        <taxon>Pseudomonadati</taxon>
        <taxon>Pseudomonadota</taxon>
        <taxon>Alphaproteobacteria</taxon>
        <taxon>Holosporales</taxon>
        <taxon>Candidatus Paracaedibacteraceae</taxon>
        <taxon>Candidatus Odyssella</taxon>
    </lineage>
</organism>
<evidence type="ECO:0000313" key="8">
    <source>
        <dbReference type="EMBL" id="AIK96863.1"/>
    </source>
</evidence>
<evidence type="ECO:0000313" key="9">
    <source>
        <dbReference type="Proteomes" id="UP000028926"/>
    </source>
</evidence>
<dbReference type="EMBL" id="CP008941">
    <property type="protein sequence ID" value="AIK96863.1"/>
    <property type="molecule type" value="Genomic_DNA"/>
</dbReference>
<dbReference type="OrthoDB" id="9812702at2"/>
<evidence type="ECO:0000256" key="1">
    <source>
        <dbReference type="ARBA" id="ARBA00009512"/>
    </source>
</evidence>
<dbReference type="InterPro" id="IPR000529">
    <property type="entry name" value="Ribosomal_bS6"/>
</dbReference>
<dbReference type="HOGENOM" id="CLU_113441_2_0_5"/>
<evidence type="ECO:0000256" key="3">
    <source>
        <dbReference type="ARBA" id="ARBA00023274"/>
    </source>
</evidence>
<dbReference type="PANTHER" id="PTHR21011">
    <property type="entry name" value="MITOCHONDRIAL 28S RIBOSOMAL PROTEIN S6"/>
    <property type="match status" value="1"/>
</dbReference>
<dbReference type="PANTHER" id="PTHR21011:SF1">
    <property type="entry name" value="SMALL RIBOSOMAL SUBUNIT PROTEIN BS6M"/>
    <property type="match status" value="1"/>
</dbReference>
<dbReference type="GO" id="GO:0006412">
    <property type="term" value="P:translation"/>
    <property type="evidence" value="ECO:0007669"/>
    <property type="project" value="UniProtKB-UniRule"/>
</dbReference>
<dbReference type="InterPro" id="IPR020814">
    <property type="entry name" value="Ribosomal_S6_plastid/chlpt"/>
</dbReference>
<dbReference type="GO" id="GO:0070181">
    <property type="term" value="F:small ribosomal subunit rRNA binding"/>
    <property type="evidence" value="ECO:0007669"/>
    <property type="project" value="TreeGrafter"/>
</dbReference>
<accession>A0A077AZ02</accession>
<evidence type="ECO:0000256" key="6">
    <source>
        <dbReference type="HAMAP-Rule" id="MF_00360"/>
    </source>
</evidence>
<protein>
    <recommendedName>
        <fullName evidence="5 6">Small ribosomal subunit protein bS6</fullName>
    </recommendedName>
</protein>
<feature type="region of interest" description="Disordered" evidence="7">
    <location>
        <begin position="96"/>
        <end position="132"/>
    </location>
</feature>
<dbReference type="GO" id="GO:0003735">
    <property type="term" value="F:structural constituent of ribosome"/>
    <property type="evidence" value="ECO:0007669"/>
    <property type="project" value="InterPro"/>
</dbReference>
<keyword evidence="6" id="KW-0699">rRNA-binding</keyword>
<keyword evidence="3 6" id="KW-0687">Ribonucleoprotein</keyword>
<comment type="similarity">
    <text evidence="1 6">Belongs to the bacterial ribosomal protein bS6 family.</text>
</comment>
<proteinExistence type="inferred from homology"/>
<dbReference type="CDD" id="cd00473">
    <property type="entry name" value="bS6"/>
    <property type="match status" value="1"/>
</dbReference>
<dbReference type="STRING" id="91604.ID47_09140"/>
<reference evidence="8 9" key="1">
    <citation type="submission" date="2014-07" db="EMBL/GenBank/DDBJ databases">
        <title>Comparative genomic insights into amoeba endosymbionts belonging to the families of Holosporaceae and Candidatus Midichloriaceae within Rickettsiales.</title>
        <authorList>
            <person name="Wang Z."/>
            <person name="Wu M."/>
        </authorList>
    </citation>
    <scope>NUCLEOTIDE SEQUENCE [LARGE SCALE GENOMIC DNA]</scope>
    <source>
        <strain evidence="8">PRA3</strain>
    </source>
</reference>
<dbReference type="InterPro" id="IPR035980">
    <property type="entry name" value="Ribosomal_bS6_sf"/>
</dbReference>
<keyword evidence="9" id="KW-1185">Reference proteome</keyword>
<dbReference type="NCBIfam" id="TIGR00166">
    <property type="entry name" value="S6"/>
    <property type="match status" value="1"/>
</dbReference>